<sequence>MGVRWILRLDQGAGMPGQKDFDALCSAVEPLKIAERQPWRVQNASLRQGQIETPLGLQDATGPAVELQCITMGEHQETAYFLQKESLRVMETGHAMMDMLSKVMPYKVRSTMQFEGWSYCLGDFSVCVGRATLKPKQEFRGFVAEVHYHPLDDITMGSALLKEMVDILWGPGSGLRGSVRPVTADFSEWGLGDMYSMQHLAVHYHALSTALL</sequence>
<comment type="function">
    <text evidence="4">Component of the Mediator complex, a coactivator involved in the regulated transcription of nearly all RNA polymerase II-dependent genes. Mediator functions as a bridge to convey information from gene-specific regulatory proteins to the basal RNA polymerase II transcription machinery. Mediator is recruited to promoters by direct interactions with regulatory proteins and serves as a scaffold for the assembly of a functional preinitiation complex with RNA polymerase II and the general transcription factors.</text>
</comment>
<evidence type="ECO:0000313" key="5">
    <source>
        <dbReference type="EMBL" id="CAK0783642.1"/>
    </source>
</evidence>
<dbReference type="GO" id="GO:0016592">
    <property type="term" value="C:mediator complex"/>
    <property type="evidence" value="ECO:0007669"/>
    <property type="project" value="InterPro"/>
</dbReference>
<gene>
    <name evidence="4" type="primary">MED20</name>
    <name evidence="5" type="ORF">CVIRNUC_006841</name>
</gene>
<proteinExistence type="inferred from homology"/>
<keyword evidence="6" id="KW-1185">Reference proteome</keyword>
<dbReference type="Proteomes" id="UP001314263">
    <property type="component" value="Unassembled WGS sequence"/>
</dbReference>
<comment type="subunit">
    <text evidence="4">Component of the Mediator complex.</text>
</comment>
<reference evidence="5 6" key="1">
    <citation type="submission" date="2023-10" db="EMBL/GenBank/DDBJ databases">
        <authorList>
            <person name="Maclean D."/>
            <person name="Macfadyen A."/>
        </authorList>
    </citation>
    <scope>NUCLEOTIDE SEQUENCE [LARGE SCALE GENOMIC DNA]</scope>
</reference>
<evidence type="ECO:0000313" key="6">
    <source>
        <dbReference type="Proteomes" id="UP001314263"/>
    </source>
</evidence>
<evidence type="ECO:0000256" key="2">
    <source>
        <dbReference type="ARBA" id="ARBA00010743"/>
    </source>
</evidence>
<comment type="similarity">
    <text evidence="2 4">Belongs to the Mediator complex subunit 20 family.</text>
</comment>
<dbReference type="AlphaFoldDB" id="A0AAV1IBP6"/>
<keyword evidence="4" id="KW-0010">Activator</keyword>
<keyword evidence="3 4" id="KW-0539">Nucleus</keyword>
<dbReference type="InterPro" id="IPR013921">
    <property type="entry name" value="Mediator_Med20"/>
</dbReference>
<comment type="caution">
    <text evidence="5">The sequence shown here is derived from an EMBL/GenBank/DDBJ whole genome shotgun (WGS) entry which is preliminary data.</text>
</comment>
<dbReference type="PANTHER" id="PTHR12465">
    <property type="entry name" value="UBIQUITIN SPECIFIC PROTEASE HOMOLOG 49"/>
    <property type="match status" value="1"/>
</dbReference>
<dbReference type="GO" id="GO:0006357">
    <property type="term" value="P:regulation of transcription by RNA polymerase II"/>
    <property type="evidence" value="ECO:0007669"/>
    <property type="project" value="InterPro"/>
</dbReference>
<protein>
    <recommendedName>
        <fullName evidence="4">Mediator of RNA polymerase II transcription subunit 20</fullName>
    </recommendedName>
    <alternativeName>
        <fullName evidence="4">Mediator complex subunit 20</fullName>
    </alternativeName>
</protein>
<organism evidence="5 6">
    <name type="scientific">Coccomyxa viridis</name>
    <dbReference type="NCBI Taxonomy" id="1274662"/>
    <lineage>
        <taxon>Eukaryota</taxon>
        <taxon>Viridiplantae</taxon>
        <taxon>Chlorophyta</taxon>
        <taxon>core chlorophytes</taxon>
        <taxon>Trebouxiophyceae</taxon>
        <taxon>Trebouxiophyceae incertae sedis</taxon>
        <taxon>Coccomyxaceae</taxon>
        <taxon>Coccomyxa</taxon>
    </lineage>
</organism>
<keyword evidence="4" id="KW-0804">Transcription</keyword>
<evidence type="ECO:0000256" key="3">
    <source>
        <dbReference type="ARBA" id="ARBA00023242"/>
    </source>
</evidence>
<dbReference type="Pfam" id="PF08612">
    <property type="entry name" value="Med20"/>
    <property type="match status" value="1"/>
</dbReference>
<dbReference type="PANTHER" id="PTHR12465:SF0">
    <property type="entry name" value="MEDIATOR OF RNA POLYMERASE II TRANSCRIPTION SUBUNIT 20"/>
    <property type="match status" value="1"/>
</dbReference>
<keyword evidence="4" id="KW-0805">Transcription regulation</keyword>
<dbReference type="EMBL" id="CAUYUE010000009">
    <property type="protein sequence ID" value="CAK0783642.1"/>
    <property type="molecule type" value="Genomic_DNA"/>
</dbReference>
<dbReference type="GO" id="GO:0003713">
    <property type="term" value="F:transcription coactivator activity"/>
    <property type="evidence" value="ECO:0007669"/>
    <property type="project" value="TreeGrafter"/>
</dbReference>
<accession>A0AAV1IBP6</accession>
<evidence type="ECO:0000256" key="4">
    <source>
        <dbReference type="RuleBase" id="RU364152"/>
    </source>
</evidence>
<comment type="subcellular location">
    <subcellularLocation>
        <location evidence="1 4">Nucleus</location>
    </subcellularLocation>
</comment>
<evidence type="ECO:0000256" key="1">
    <source>
        <dbReference type="ARBA" id="ARBA00004123"/>
    </source>
</evidence>
<name>A0AAV1IBP6_9CHLO</name>